<feature type="transmembrane region" description="Helical" evidence="1">
    <location>
        <begin position="48"/>
        <end position="67"/>
    </location>
</feature>
<name>A0A446C1V5_9BURK</name>
<dbReference type="RefSeq" id="WP_129525411.1">
    <property type="nucleotide sequence ID" value="NZ_UFQB01000001.1"/>
</dbReference>
<feature type="transmembrane region" description="Helical" evidence="1">
    <location>
        <begin position="128"/>
        <end position="148"/>
    </location>
</feature>
<dbReference type="EMBL" id="UFQB01000001">
    <property type="protein sequence ID" value="SSW61650.1"/>
    <property type="molecule type" value="Genomic_DNA"/>
</dbReference>
<gene>
    <name evidence="2" type="ORF">AGI3411_00005</name>
</gene>
<evidence type="ECO:0000256" key="1">
    <source>
        <dbReference type="SAM" id="Phobius"/>
    </source>
</evidence>
<feature type="transmembrane region" description="Helical" evidence="1">
    <location>
        <begin position="21"/>
        <end position="42"/>
    </location>
</feature>
<accession>A0A446C1V5</accession>
<evidence type="ECO:0000313" key="2">
    <source>
        <dbReference type="EMBL" id="SSW61650.1"/>
    </source>
</evidence>
<keyword evidence="1" id="KW-0472">Membrane</keyword>
<evidence type="ECO:0000313" key="3">
    <source>
        <dbReference type="Proteomes" id="UP000289184"/>
    </source>
</evidence>
<keyword evidence="3" id="KW-1185">Reference proteome</keyword>
<keyword evidence="1" id="KW-1133">Transmembrane helix</keyword>
<feature type="transmembrane region" description="Helical" evidence="1">
    <location>
        <begin position="98"/>
        <end position="116"/>
    </location>
</feature>
<organism evidence="2 3">
    <name type="scientific">Achromobacter agilis</name>
    <dbReference type="NCBI Taxonomy" id="1353888"/>
    <lineage>
        <taxon>Bacteria</taxon>
        <taxon>Pseudomonadati</taxon>
        <taxon>Pseudomonadota</taxon>
        <taxon>Betaproteobacteria</taxon>
        <taxon>Burkholderiales</taxon>
        <taxon>Alcaligenaceae</taxon>
        <taxon>Achromobacter</taxon>
    </lineage>
</organism>
<dbReference type="Proteomes" id="UP000289184">
    <property type="component" value="Unassembled WGS sequence"/>
</dbReference>
<protein>
    <submittedName>
        <fullName evidence="2">Uncharacterized protein</fullName>
    </submittedName>
</protein>
<reference evidence="2 3" key="1">
    <citation type="submission" date="2018-07" db="EMBL/GenBank/DDBJ databases">
        <authorList>
            <person name="Peeters C."/>
        </authorList>
    </citation>
    <scope>NUCLEOTIDE SEQUENCE [LARGE SCALE GENOMIC DNA]</scope>
    <source>
        <strain evidence="2 3">LMG 3411</strain>
    </source>
</reference>
<dbReference type="AlphaFoldDB" id="A0A446C1V5"/>
<proteinExistence type="predicted"/>
<sequence>MTQPSTSRAPDRAPGRRRTNLFAYACLAIGLVFVFLGTGMILDGAEAGIPVTLFFGLCAAVAILQIWPGLLQREAHCAAALLARYPGPVQLKAAALKLWVFSLLSAVFGGVLLWMLLHEPLPPLKQLILWPGAVLSLFAAAMLLVRAAKDDTFLRLGRDGFETRLVWNSKTIRWQDTSEFTVVSVSRNVPKLIVFDDAAVDRAGTAGLNRRFVGRNSSLAETYGLTHEALAELLNAWRARALEQDAIFTRWPGNL</sequence>
<keyword evidence="1" id="KW-0812">Transmembrane</keyword>
<dbReference type="OrthoDB" id="8653913at2"/>